<dbReference type="SUPFAM" id="SSF160980">
    <property type="entry name" value="SSO1389-like"/>
    <property type="match status" value="1"/>
</dbReference>
<dbReference type="Gene3D" id="3.40.50.10640">
    <property type="entry name" value="SSO1389-like"/>
    <property type="match status" value="1"/>
</dbReference>
<reference evidence="2" key="1">
    <citation type="submission" date="2016-11" db="EMBL/GenBank/DDBJ databases">
        <authorList>
            <person name="Varghese N."/>
            <person name="Submissions S."/>
        </authorList>
    </citation>
    <scope>NUCLEOTIDE SEQUENCE [LARGE SCALE GENOMIC DNA]</scope>
    <source>
        <strain evidence="2">UWOS</strain>
    </source>
</reference>
<dbReference type="InterPro" id="IPR013383">
    <property type="entry name" value="CRISPR-assoc_prot_DxTHG_CS"/>
</dbReference>
<dbReference type="NCBIfam" id="TIGR02221">
    <property type="entry name" value="cas_TM1812"/>
    <property type="match status" value="1"/>
</dbReference>
<dbReference type="EMBL" id="FRAW01000042">
    <property type="protein sequence ID" value="SHL17471.1"/>
    <property type="molecule type" value="Genomic_DNA"/>
</dbReference>
<gene>
    <name evidence="1" type="ORF">SAMN05720469_14213</name>
</gene>
<evidence type="ECO:0000313" key="1">
    <source>
        <dbReference type="EMBL" id="SHL17471.1"/>
    </source>
</evidence>
<protein>
    <submittedName>
        <fullName evidence="1">CRISPR-associated protein, TM1812 family</fullName>
    </submittedName>
</protein>
<proteinExistence type="predicted"/>
<organism evidence="1 2">
    <name type="scientific">Fibrobacter intestinalis</name>
    <dbReference type="NCBI Taxonomy" id="28122"/>
    <lineage>
        <taxon>Bacteria</taxon>
        <taxon>Pseudomonadati</taxon>
        <taxon>Fibrobacterota</taxon>
        <taxon>Fibrobacteria</taxon>
        <taxon>Fibrobacterales</taxon>
        <taxon>Fibrobacteraceae</taxon>
        <taxon>Fibrobacter</taxon>
    </lineage>
</organism>
<dbReference type="NCBIfam" id="TIGR02549">
    <property type="entry name" value="CRISPR_DxTHG"/>
    <property type="match status" value="1"/>
</dbReference>
<dbReference type="RefSeq" id="WP_073306072.1">
    <property type="nucleotide sequence ID" value="NZ_FRAW01000042.1"/>
</dbReference>
<dbReference type="AlphaFoldDB" id="A0A1M6YGM9"/>
<accession>A0A1M6YGM9</accession>
<evidence type="ECO:0000313" key="2">
    <source>
        <dbReference type="Proteomes" id="UP000184275"/>
    </source>
</evidence>
<sequence length="454" mass="51525">MSRVLVSFLGTARQESQSDGYRQYTLAKYTFPDGDEFESSFVALALKHHYNIDRFILIGTPKSMWEEVYNKFSGNIDDVYTELGEFCEKASHKTPIEDFPHKEELEQALGNGSKIVLVKYGLDSFEMEENSRKVLSIEQYLDPGDELYVDISHSFRSLPLLLMNSLIFLQNVSHKKIEIKSVSYGMLEVTSELGYTKVVELESILHLNKWISGAAEFLGSGNSYKIADLLESESSLSSTDEDRKAAKILRQFSDILNFNYIAGVQSQINSIKSLKLESLSVQGRLLIEPVVTIFLQKFNGCKKLSQYQFCLARYQYEQKHYASAALCLTESIVSFVAECCGLDVNDQAQRQDAKNLMKGCGSQQKLDAFFKHHFDLLQKRGARILSSADLKLTTPTTKAQELKISVRRTYEKMVDIRNEVAHSLLHVRDLGDMVKQVEKTLEMTQAVIMQDARA</sequence>
<name>A0A1M6YGM9_9BACT</name>
<dbReference type="InterPro" id="IPR011742">
    <property type="entry name" value="CRISPR-assoc_prot_TM1812"/>
</dbReference>
<keyword evidence="2" id="KW-1185">Reference proteome</keyword>
<dbReference type="Proteomes" id="UP000184275">
    <property type="component" value="Unassembled WGS sequence"/>
</dbReference>